<sequence>MVNIPVVFLGFFESEFLSRDDVLRVLKDAYPDVEFKPYSVSNVDEALMLLKSEADASGFLIFNVRVMAQGIVRTILKSGKPILYVARTMEGSPNFLIDVADAVREGYPILGVVTEDVLSKSVIDKVKYLIALDKIRRSRVLLVTARNLISYMNWAFPNATEVSRAVAELQRRFGLTFIFMDLKEFIDKYYNVVDSRDAEDWAERWIKTASQFLDPSRIDVVKAARLYLAMKAALRDTGANVMAFDCIMNVNTGLIDAWPCLGYMQFWYEDITPVCEADVYSIIPLLIGKYLFNRPGFVNDPGVDVVNGRFIYWHCYAPTNPHGLSRPEVPYIITDAHGGSKHASIHVKLPINEPVTVMGFNPITGVLSIHVAKAVDNIYWKQLCATKLVASGDASKVAEKWVVDNGYHRVLIYGDFRSEVKEFAKLLGVKVIEED</sequence>
<dbReference type="GeneID" id="5709158"/>
<keyword evidence="1" id="KW-0413">Isomerase</keyword>
<dbReference type="KEGG" id="cma:Cmaq_0229"/>
<evidence type="ECO:0000256" key="1">
    <source>
        <dbReference type="ARBA" id="ARBA00023235"/>
    </source>
</evidence>
<keyword evidence="4" id="KW-1185">Reference proteome</keyword>
<dbReference type="PANTHER" id="PTHR36120">
    <property type="entry name" value="FUCOSE ISOMERASE"/>
    <property type="match status" value="1"/>
</dbReference>
<dbReference type="eggNOG" id="arCOG01772">
    <property type="taxonomic scope" value="Archaea"/>
</dbReference>
<dbReference type="RefSeq" id="WP_012185297.1">
    <property type="nucleotide sequence ID" value="NC_009954.1"/>
</dbReference>
<evidence type="ECO:0000256" key="2">
    <source>
        <dbReference type="ARBA" id="ARBA00023277"/>
    </source>
</evidence>
<dbReference type="GO" id="GO:0005737">
    <property type="term" value="C:cytoplasm"/>
    <property type="evidence" value="ECO:0007669"/>
    <property type="project" value="InterPro"/>
</dbReference>
<dbReference type="GO" id="GO:0016861">
    <property type="term" value="F:intramolecular oxidoreductase activity, interconverting aldoses and ketoses"/>
    <property type="evidence" value="ECO:0007669"/>
    <property type="project" value="InterPro"/>
</dbReference>
<organism evidence="3 4">
    <name type="scientific">Caldivirga maquilingensis (strain ATCC 700844 / DSM 13496 / JCM 10307 / IC-167)</name>
    <dbReference type="NCBI Taxonomy" id="397948"/>
    <lineage>
        <taxon>Archaea</taxon>
        <taxon>Thermoproteota</taxon>
        <taxon>Thermoprotei</taxon>
        <taxon>Thermoproteales</taxon>
        <taxon>Thermoproteaceae</taxon>
        <taxon>Caldivirga</taxon>
    </lineage>
</organism>
<dbReference type="STRING" id="397948.Cmaq_0229"/>
<evidence type="ECO:0000313" key="3">
    <source>
        <dbReference type="EMBL" id="ABW01077.1"/>
    </source>
</evidence>
<dbReference type="SUPFAM" id="SSF53743">
    <property type="entry name" value="FucI/AraA N-terminal and middle domains"/>
    <property type="match status" value="1"/>
</dbReference>
<keyword evidence="2" id="KW-0119">Carbohydrate metabolism</keyword>
<dbReference type="HOGENOM" id="CLU_629469_0_0_2"/>
<name>A8MAP1_CALMQ</name>
<evidence type="ECO:0008006" key="5">
    <source>
        <dbReference type="Google" id="ProtNLM"/>
    </source>
</evidence>
<dbReference type="InterPro" id="IPR009015">
    <property type="entry name" value="Fucose_isomerase_N/cen_sf"/>
</dbReference>
<proteinExistence type="predicted"/>
<dbReference type="Proteomes" id="UP000001137">
    <property type="component" value="Chromosome"/>
</dbReference>
<gene>
    <name evidence="3" type="ordered locus">Cmaq_0229</name>
</gene>
<protein>
    <recommendedName>
        <fullName evidence="5">Fucose isomerase</fullName>
    </recommendedName>
</protein>
<dbReference type="PANTHER" id="PTHR36120:SF1">
    <property type="entry name" value="L-FUCOSE ISOMERASE C-TERMINAL DOMAIN-CONTAINING PROTEIN"/>
    <property type="match status" value="1"/>
</dbReference>
<dbReference type="GO" id="GO:0005996">
    <property type="term" value="P:monosaccharide metabolic process"/>
    <property type="evidence" value="ECO:0007669"/>
    <property type="project" value="InterPro"/>
</dbReference>
<dbReference type="AlphaFoldDB" id="A8MAP1"/>
<accession>A8MAP1</accession>
<dbReference type="EMBL" id="CP000852">
    <property type="protein sequence ID" value="ABW01077.1"/>
    <property type="molecule type" value="Genomic_DNA"/>
</dbReference>
<reference evidence="3 4" key="1">
    <citation type="submission" date="2007-10" db="EMBL/GenBank/DDBJ databases">
        <title>Complete sequence of Caldivirga maquilingensis IC-167.</title>
        <authorList>
            <consortium name="US DOE Joint Genome Institute"/>
            <person name="Copeland A."/>
            <person name="Lucas S."/>
            <person name="Lapidus A."/>
            <person name="Barry K."/>
            <person name="Glavina del Rio T."/>
            <person name="Dalin E."/>
            <person name="Tice H."/>
            <person name="Pitluck S."/>
            <person name="Saunders E."/>
            <person name="Brettin T."/>
            <person name="Bruce D."/>
            <person name="Detter J.C."/>
            <person name="Han C."/>
            <person name="Schmutz J."/>
            <person name="Larimer F."/>
            <person name="Land M."/>
            <person name="Hauser L."/>
            <person name="Kyrpides N."/>
            <person name="Ivanova N."/>
            <person name="Biddle J.F."/>
            <person name="Zhang Z."/>
            <person name="Fitz-Gibbon S.T."/>
            <person name="Lowe T.M."/>
            <person name="Saltikov C."/>
            <person name="House C.H."/>
            <person name="Richardson P."/>
        </authorList>
    </citation>
    <scope>NUCLEOTIDE SEQUENCE [LARGE SCALE GENOMIC DNA]</scope>
    <source>
        <strain evidence="4">ATCC 700844 / DSM 13496 / JCM 10307 / IC-167</strain>
    </source>
</reference>
<evidence type="ECO:0000313" key="4">
    <source>
        <dbReference type="Proteomes" id="UP000001137"/>
    </source>
</evidence>
<dbReference type="OrthoDB" id="25958at2157"/>